<comment type="caution">
    <text evidence="3">The sequence shown here is derived from an EMBL/GenBank/DDBJ whole genome shotgun (WGS) entry which is preliminary data.</text>
</comment>
<evidence type="ECO:0000313" key="4">
    <source>
        <dbReference type="Proteomes" id="UP000521872"/>
    </source>
</evidence>
<dbReference type="InterPro" id="IPR011009">
    <property type="entry name" value="Kinase-like_dom_sf"/>
</dbReference>
<proteinExistence type="predicted"/>
<name>A0A8H4R007_9AGAR</name>
<dbReference type="Proteomes" id="UP000521872">
    <property type="component" value="Unassembled WGS sequence"/>
</dbReference>
<feature type="compositionally biased region" description="Polar residues" evidence="1">
    <location>
        <begin position="660"/>
        <end position="682"/>
    </location>
</feature>
<feature type="compositionally biased region" description="Polar residues" evidence="1">
    <location>
        <begin position="776"/>
        <end position="785"/>
    </location>
</feature>
<dbReference type="InterPro" id="IPR040976">
    <property type="entry name" value="Pkinase_fungal"/>
</dbReference>
<reference evidence="3 4" key="1">
    <citation type="submission" date="2019-12" db="EMBL/GenBank/DDBJ databases">
        <authorList>
            <person name="Floudas D."/>
            <person name="Bentzer J."/>
            <person name="Ahren D."/>
            <person name="Johansson T."/>
            <person name="Persson P."/>
            <person name="Tunlid A."/>
        </authorList>
    </citation>
    <scope>NUCLEOTIDE SEQUENCE [LARGE SCALE GENOMIC DNA]</scope>
    <source>
        <strain evidence="3 4">CBS 102.39</strain>
    </source>
</reference>
<organism evidence="3 4">
    <name type="scientific">Agrocybe pediades</name>
    <dbReference type="NCBI Taxonomy" id="84607"/>
    <lineage>
        <taxon>Eukaryota</taxon>
        <taxon>Fungi</taxon>
        <taxon>Dikarya</taxon>
        <taxon>Basidiomycota</taxon>
        <taxon>Agaricomycotina</taxon>
        <taxon>Agaricomycetes</taxon>
        <taxon>Agaricomycetidae</taxon>
        <taxon>Agaricales</taxon>
        <taxon>Agaricineae</taxon>
        <taxon>Strophariaceae</taxon>
        <taxon>Agrocybe</taxon>
    </lineage>
</organism>
<feature type="domain" description="Fungal-type protein kinase" evidence="2">
    <location>
        <begin position="95"/>
        <end position="444"/>
    </location>
</feature>
<dbReference type="Gene3D" id="1.10.510.10">
    <property type="entry name" value="Transferase(Phosphotransferase) domain 1"/>
    <property type="match status" value="1"/>
</dbReference>
<dbReference type="Pfam" id="PF17667">
    <property type="entry name" value="Pkinase_fungal"/>
    <property type="match status" value="2"/>
</dbReference>
<accession>A0A8H4R007</accession>
<feature type="compositionally biased region" description="Basic and acidic residues" evidence="1">
    <location>
        <begin position="722"/>
        <end position="736"/>
    </location>
</feature>
<dbReference type="AlphaFoldDB" id="A0A8H4R007"/>
<dbReference type="EMBL" id="JAACJL010000016">
    <property type="protein sequence ID" value="KAF4619780.1"/>
    <property type="molecule type" value="Genomic_DNA"/>
</dbReference>
<feature type="compositionally biased region" description="Basic and acidic residues" evidence="1">
    <location>
        <begin position="904"/>
        <end position="917"/>
    </location>
</feature>
<feature type="compositionally biased region" description="Acidic residues" evidence="1">
    <location>
        <begin position="606"/>
        <end position="615"/>
    </location>
</feature>
<dbReference type="PANTHER" id="PTHR38248:SF2">
    <property type="entry name" value="FUNK1 11"/>
    <property type="match status" value="1"/>
</dbReference>
<dbReference type="SUPFAM" id="SSF56112">
    <property type="entry name" value="Protein kinase-like (PK-like)"/>
    <property type="match status" value="1"/>
</dbReference>
<sequence>MMQQLIAESGAVPGMKVLQAWDDYGGNGNGHAQSKTTLALFSNEELLYATTPRTQLESMELCITTKVTTQKLKKKRKRSTIDLHQGYCKKSLGLEDGKKGCARCRAELVSLAKTLLTYQHRTHVFLVHMTDPYARLIRFDRDGAIVSERFDYREHGNLLLEFLWRYSTSSKETRGSDPTVTLATASEAATAKEKLARWNSKGRDDRLVYKLIIQDQKSSGSERKKMEVLVWGPVSLSLSASGRGTKGYAAYDPDSDRIVFVKDSWRSTEPSIVKETDTLRSINAAGMTDRVPVLLCGDDLDGRWQSTVTAKYSQQKWNVGKVRWDDYRIHTRFATDKVGRPVEQFKTSKNFLTAVYDAFRAHKAVYEQCSILHCDISLSNILVTADGKGFLNDWDLARTLEDIESGPERSFRTGTWRFMSTDLLLAPRKFHTIHDDLESFFWVSAFTIMCFLHNNWTGNVLKDIVEIVFDECRSGHRLDGQVIGGISKTSYIRSSTYLADQPLELCDNYPLTNFIRQCRRLVLSNLYLIESVRRETASKMPARERERDIYHALKDKADSTPLWNHSAMEAVFIEALEEGGWPTNDSAYDYFTAAVKQAAEKKKTEEMEDEPSEEELSGRESDELTTSVHEAPRRSDRLSAASPTYAIEPEKILKMERSSPVLSRTATDNLSLVPDTTVTVHSPDSEPGEPDDSMMGDASAHPSPGVSDFDLQLRDNSSSPHHLSEIESELGERDRPILTGTLRADPGLDGQSLPVNGSSHGLSPPFALASPRDPESNSLHAQPTSPERRPPMIKGSGSSPAVYTVQGGSGRKPLKGNPKIFLEMAEELKGRWIGPMPVADFLDDFLSTDYITAARPEQSVNWKTAFKGMKRHRIERLMYEDIIKRVENSNALMSTMKIVQTADNSDRNSNPDKKNKPDLGIYPFSMKKSDGPTQFDIMVSAFEVKNARKDRKSSIDPFSDDGKADAADFAFEPDAVERKESRGQLATYARMVLNRQHLTHFFMVFIGHPFARLIRFDRDGAVVSSSFNYLQQGQLLCEFLWRLSNINEEMRGLDPSATLATTEEATLAKEKLAKWKPKDGIEQPVYKLTIPEAEDESQDKKAEQGPERISQLPTPASRTMKVLVWAPLEEPQCVVGRATRALPAYDPSSEQVVFVKDAWRYTDEGMTKETEIIQNINNNGVTDGVPVLLCGDDLEGVYQTTVTIEYAKRPWNIGGRPEASPKKHIRFATDKVGRPLTDFESSKEFLQAVNDAFKGKIFSLRRI</sequence>
<gene>
    <name evidence="3" type="ORF">D9613_004758</name>
</gene>
<feature type="domain" description="Fungal-type protein kinase" evidence="2">
    <location>
        <begin position="977"/>
        <end position="1255"/>
    </location>
</feature>
<feature type="region of interest" description="Disordered" evidence="1">
    <location>
        <begin position="601"/>
        <end position="642"/>
    </location>
</feature>
<feature type="region of interest" description="Disordered" evidence="1">
    <location>
        <begin position="1090"/>
        <end position="1113"/>
    </location>
</feature>
<evidence type="ECO:0000256" key="1">
    <source>
        <dbReference type="SAM" id="MobiDB-lite"/>
    </source>
</evidence>
<feature type="region of interest" description="Disordered" evidence="1">
    <location>
        <begin position="901"/>
        <end position="923"/>
    </location>
</feature>
<feature type="region of interest" description="Disordered" evidence="1">
    <location>
        <begin position="658"/>
        <end position="815"/>
    </location>
</feature>
<keyword evidence="4" id="KW-1185">Reference proteome</keyword>
<dbReference type="PANTHER" id="PTHR38248">
    <property type="entry name" value="FUNK1 6"/>
    <property type="match status" value="1"/>
</dbReference>
<protein>
    <recommendedName>
        <fullName evidence="2">Fungal-type protein kinase domain-containing protein</fullName>
    </recommendedName>
</protein>
<evidence type="ECO:0000259" key="2">
    <source>
        <dbReference type="Pfam" id="PF17667"/>
    </source>
</evidence>
<evidence type="ECO:0000313" key="3">
    <source>
        <dbReference type="EMBL" id="KAF4619780.1"/>
    </source>
</evidence>